<dbReference type="PROSITE" id="PS01109">
    <property type="entry name" value="RIBOSOMAL_L10"/>
    <property type="match status" value="1"/>
</dbReference>
<keyword evidence="5" id="KW-0694">RNA-binding</keyword>
<evidence type="ECO:0000256" key="2">
    <source>
        <dbReference type="ARBA" id="ARBA00022980"/>
    </source>
</evidence>
<evidence type="ECO:0000256" key="4">
    <source>
        <dbReference type="ARBA" id="ARBA00035202"/>
    </source>
</evidence>
<dbReference type="Gene3D" id="3.30.70.1730">
    <property type="match status" value="1"/>
</dbReference>
<dbReference type="InterPro" id="IPR047865">
    <property type="entry name" value="Ribosomal_uL10_bac_type"/>
</dbReference>
<keyword evidence="3 5" id="KW-0687">Ribonucleoprotein</keyword>
<dbReference type="GO" id="GO:0003735">
    <property type="term" value="F:structural constituent of ribosome"/>
    <property type="evidence" value="ECO:0007669"/>
    <property type="project" value="InterPro"/>
</dbReference>
<dbReference type="Proteomes" id="UP000179243">
    <property type="component" value="Unassembled WGS sequence"/>
</dbReference>
<comment type="caution">
    <text evidence="6">The sequence shown here is derived from an EMBL/GenBank/DDBJ whole genome shotgun (WGS) entry which is preliminary data.</text>
</comment>
<reference evidence="6 7" key="1">
    <citation type="journal article" date="2016" name="Nat. Commun.">
        <title>Thousands of microbial genomes shed light on interconnected biogeochemical processes in an aquifer system.</title>
        <authorList>
            <person name="Anantharaman K."/>
            <person name="Brown C.T."/>
            <person name="Hug L.A."/>
            <person name="Sharon I."/>
            <person name="Castelle C.J."/>
            <person name="Probst A.J."/>
            <person name="Thomas B.C."/>
            <person name="Singh A."/>
            <person name="Wilkins M.J."/>
            <person name="Karaoz U."/>
            <person name="Brodie E.L."/>
            <person name="Williams K.H."/>
            <person name="Hubbard S.S."/>
            <person name="Banfield J.F."/>
        </authorList>
    </citation>
    <scope>NUCLEOTIDE SEQUENCE [LARGE SCALE GENOMIC DNA]</scope>
</reference>
<sequence length="178" mass="19464">MKYKVADKEKAVNAMCERFKKSNAVYLINALGLTVEESTELRRRLREADVYMKVQKNTLLSRAFANAGITGLDDYLVGPTAVVVAGADEVAPARIITEFAKKQVKKLPAFKSAVVEGKVISESQIVVLSTLPNKKQLLGMLASALNQPTTKLAAVMQALTTQIAYAVQAVKEHKEKQE</sequence>
<dbReference type="CDD" id="cd05797">
    <property type="entry name" value="Ribosomal_L10"/>
    <property type="match status" value="1"/>
</dbReference>
<organism evidence="6 7">
    <name type="scientific">Candidatus Raymondbacteria bacterium RIFOXYD12_FULL_49_13</name>
    <dbReference type="NCBI Taxonomy" id="1817890"/>
    <lineage>
        <taxon>Bacteria</taxon>
        <taxon>Raymondiibacteriota</taxon>
    </lineage>
</organism>
<dbReference type="PANTHER" id="PTHR11560">
    <property type="entry name" value="39S RIBOSOMAL PROTEIN L10, MITOCHONDRIAL"/>
    <property type="match status" value="1"/>
</dbReference>
<dbReference type="HAMAP" id="MF_00362">
    <property type="entry name" value="Ribosomal_uL10"/>
    <property type="match status" value="1"/>
</dbReference>
<dbReference type="AlphaFoldDB" id="A0A1F7FD29"/>
<evidence type="ECO:0000313" key="7">
    <source>
        <dbReference type="Proteomes" id="UP000179243"/>
    </source>
</evidence>
<dbReference type="Pfam" id="PF00466">
    <property type="entry name" value="Ribosomal_L10"/>
    <property type="match status" value="1"/>
</dbReference>
<dbReference type="GO" id="GO:0006412">
    <property type="term" value="P:translation"/>
    <property type="evidence" value="ECO:0007669"/>
    <property type="project" value="UniProtKB-UniRule"/>
</dbReference>
<dbReference type="InterPro" id="IPR022973">
    <property type="entry name" value="Ribosomal_uL10_bac"/>
</dbReference>
<evidence type="ECO:0000256" key="1">
    <source>
        <dbReference type="ARBA" id="ARBA00008889"/>
    </source>
</evidence>
<evidence type="ECO:0000256" key="5">
    <source>
        <dbReference type="HAMAP-Rule" id="MF_00362"/>
    </source>
</evidence>
<comment type="function">
    <text evidence="5">Forms part of the ribosomal stalk, playing a central role in the interaction of the ribosome with GTP-bound translation factors.</text>
</comment>
<keyword evidence="5" id="KW-0699">rRNA-binding</keyword>
<dbReference type="Gene3D" id="6.10.250.290">
    <property type="match status" value="1"/>
</dbReference>
<gene>
    <name evidence="5" type="primary">rplJ</name>
    <name evidence="6" type="ORF">A2519_20685</name>
</gene>
<dbReference type="GO" id="GO:0070180">
    <property type="term" value="F:large ribosomal subunit rRNA binding"/>
    <property type="evidence" value="ECO:0007669"/>
    <property type="project" value="UniProtKB-UniRule"/>
</dbReference>
<proteinExistence type="inferred from homology"/>
<keyword evidence="2 5" id="KW-0689">Ribosomal protein</keyword>
<dbReference type="GO" id="GO:0015934">
    <property type="term" value="C:large ribosomal subunit"/>
    <property type="evidence" value="ECO:0007669"/>
    <property type="project" value="InterPro"/>
</dbReference>
<protein>
    <recommendedName>
        <fullName evidence="4 5">Large ribosomal subunit protein uL10</fullName>
    </recommendedName>
</protein>
<evidence type="ECO:0000256" key="3">
    <source>
        <dbReference type="ARBA" id="ARBA00023274"/>
    </source>
</evidence>
<dbReference type="NCBIfam" id="NF000955">
    <property type="entry name" value="PRK00099.1-1"/>
    <property type="match status" value="1"/>
</dbReference>
<dbReference type="InterPro" id="IPR002363">
    <property type="entry name" value="Ribosomal_uL10_CS_bac"/>
</dbReference>
<dbReference type="InterPro" id="IPR043141">
    <property type="entry name" value="Ribosomal_uL10-like_sf"/>
</dbReference>
<evidence type="ECO:0000313" key="6">
    <source>
        <dbReference type="EMBL" id="OGK04600.1"/>
    </source>
</evidence>
<comment type="subunit">
    <text evidence="5">Part of the ribosomal stalk of the 50S ribosomal subunit. The N-terminus interacts with L11 and the large rRNA to form the base of the stalk. The C-terminus forms an elongated spine to which L12 dimers bind in a sequential fashion forming a multimeric L10(L12)X complex.</text>
</comment>
<dbReference type="EMBL" id="MFYX01000067">
    <property type="protein sequence ID" value="OGK04600.1"/>
    <property type="molecule type" value="Genomic_DNA"/>
</dbReference>
<dbReference type="InterPro" id="IPR001790">
    <property type="entry name" value="Ribosomal_uL10"/>
</dbReference>
<accession>A0A1F7FD29</accession>
<name>A0A1F7FD29_UNCRA</name>
<dbReference type="SUPFAM" id="SSF160369">
    <property type="entry name" value="Ribosomal protein L10-like"/>
    <property type="match status" value="1"/>
</dbReference>
<comment type="similarity">
    <text evidence="1 5">Belongs to the universal ribosomal protein uL10 family.</text>
</comment>